<dbReference type="PROSITE" id="PS50076">
    <property type="entry name" value="DNAJ_2"/>
    <property type="match status" value="1"/>
</dbReference>
<dbReference type="Gene3D" id="1.10.287.110">
    <property type="entry name" value="DnaJ domain"/>
    <property type="match status" value="1"/>
</dbReference>
<sequence length="1056" mass="111733">ASWCLARCGAGARAPAPDTCGENEGITHESPDGISLFQRFVANSVDQTLEMFPVVPEPIMNFSDDTGAQDLESASVLARAYALLQSYVPPRVLEAARQLTGEGNLTVLDPASRGNWSMPAGLLTRSLAVDARTNLTRARTAAHGNVSAPLPLGAKQDSNRTGTSAFWKTWAPELDVAELENDLGQVKFPEGSDIWNMSLNWTSVTVRHPPGVISHVFGKRVPIWADVSYLSMDVLYLVSLIAYPVVSVCLLLILTIMASLVMAQNDQPLSSTAQGEQDGDYWEGPVEEAAFAVKNLTEDAKRAFGYWALFCRSIPALMVFGTPVVLTVMTYPYPQEVYTLLVLVSSVMVFSNGVYMVFYCPFTLGEMRQKMRMPPRPSLDPVKAADAEAVVHWVVFPNYKEERRSALRAEAPLLGAPCHAGPEARPAAAPLAPQGEAHAAAPPQAAAAPLATQGGAHAAAPPQAAPLAPLAAPPAPPPASPAPVHAAPPAAGHAAGASRLVLVEAPRGASHSVSPHEVEVEVPGRSVLQSPHRLSAIDDVAERADPYSGAAALQPHAVWHALFLVLGGDGRPAAAAAAGPARGLGAAPRAARGRRPRSTGAVPGRRRGHSAERCGVAPRARSRGRWPGAAARRPACSARGARRLAARGRHERPGRGRRLPHVLRGAGRAPGRRLHCGGRGVAGRCLMRASRLDVTEAAPPCARVLAPARVRHGGRAGSSLQRNGPLAPLALFVGYSVARECSQQALSWREDKISARCAVGRSGGVALGAAGGVAAAWGAAALLAGSGSVAVAAAAGCCGFAGSVAGRQLGDFLAWLLSLEPEDEQLRAAYAELGVCQGCSNKELRSAFRKAALSRHPDKAGLGKPRANERFAELTAAMELIQQSRPGNLVGYVTRPAAPDARSDPTAATRSQICVLLAMEAREEGAAEKAERLQDKYRDTFREIAMTLHPPDLPNDPAGKASNMAWAFKWLCNHVSDTGGDPANVIVTVSDADSDFHKCYFDSLANSFAETPLEKRHIIPDPVAVAHLPREELPQAADAPDRRHHVHRHGRDSRLV</sequence>
<feature type="region of interest" description="Disordered" evidence="1">
    <location>
        <begin position="574"/>
        <end position="663"/>
    </location>
</feature>
<feature type="compositionally biased region" description="Low complexity" evidence="1">
    <location>
        <begin position="625"/>
        <end position="639"/>
    </location>
</feature>
<feature type="compositionally biased region" description="Basic residues" evidence="1">
    <location>
        <begin position="640"/>
        <end position="661"/>
    </location>
</feature>
<evidence type="ECO:0000256" key="1">
    <source>
        <dbReference type="SAM" id="MobiDB-lite"/>
    </source>
</evidence>
<organism evidence="4 5">
    <name type="scientific">Prorocentrum cordatum</name>
    <dbReference type="NCBI Taxonomy" id="2364126"/>
    <lineage>
        <taxon>Eukaryota</taxon>
        <taxon>Sar</taxon>
        <taxon>Alveolata</taxon>
        <taxon>Dinophyceae</taxon>
        <taxon>Prorocentrales</taxon>
        <taxon>Prorocentraceae</taxon>
        <taxon>Prorocentrum</taxon>
    </lineage>
</organism>
<feature type="compositionally biased region" description="Low complexity" evidence="1">
    <location>
        <begin position="482"/>
        <end position="491"/>
    </location>
</feature>
<dbReference type="SMART" id="SM00271">
    <property type="entry name" value="DnaJ"/>
    <property type="match status" value="1"/>
</dbReference>
<feature type="region of interest" description="Disordered" evidence="1">
    <location>
        <begin position="1033"/>
        <end position="1056"/>
    </location>
</feature>
<dbReference type="SUPFAM" id="SSF46565">
    <property type="entry name" value="Chaperone J-domain"/>
    <property type="match status" value="1"/>
</dbReference>
<evidence type="ECO:0000313" key="4">
    <source>
        <dbReference type="EMBL" id="CAK0823842.1"/>
    </source>
</evidence>
<dbReference type="InterPro" id="IPR001623">
    <property type="entry name" value="DnaJ_domain"/>
</dbReference>
<dbReference type="Proteomes" id="UP001189429">
    <property type="component" value="Unassembled WGS sequence"/>
</dbReference>
<comment type="caution">
    <text evidence="4">The sequence shown here is derived from an EMBL/GenBank/DDBJ whole genome shotgun (WGS) entry which is preliminary data.</text>
</comment>
<dbReference type="CDD" id="cd06257">
    <property type="entry name" value="DnaJ"/>
    <property type="match status" value="1"/>
</dbReference>
<dbReference type="EMBL" id="CAUYUJ010008402">
    <property type="protein sequence ID" value="CAK0823842.1"/>
    <property type="molecule type" value="Genomic_DNA"/>
</dbReference>
<dbReference type="PANTHER" id="PTHR36851">
    <property type="entry name" value="UNNAMED PRODUCT"/>
    <property type="match status" value="1"/>
</dbReference>
<evidence type="ECO:0000256" key="2">
    <source>
        <dbReference type="SAM" id="Phobius"/>
    </source>
</evidence>
<proteinExistence type="predicted"/>
<keyword evidence="2" id="KW-0812">Transmembrane</keyword>
<feature type="compositionally biased region" description="Low complexity" evidence="1">
    <location>
        <begin position="423"/>
        <end position="470"/>
    </location>
</feature>
<feature type="transmembrane region" description="Helical" evidence="2">
    <location>
        <begin position="337"/>
        <end position="362"/>
    </location>
</feature>
<feature type="transmembrane region" description="Helical" evidence="2">
    <location>
        <begin position="304"/>
        <end position="331"/>
    </location>
</feature>
<keyword evidence="2" id="KW-1133">Transmembrane helix</keyword>
<reference evidence="4" key="1">
    <citation type="submission" date="2023-10" db="EMBL/GenBank/DDBJ databases">
        <authorList>
            <person name="Chen Y."/>
            <person name="Shah S."/>
            <person name="Dougan E. K."/>
            <person name="Thang M."/>
            <person name="Chan C."/>
        </authorList>
    </citation>
    <scope>NUCLEOTIDE SEQUENCE [LARGE SCALE GENOMIC DNA]</scope>
</reference>
<feature type="domain" description="J" evidence="3">
    <location>
        <begin position="828"/>
        <end position="886"/>
    </location>
</feature>
<keyword evidence="2" id="KW-0472">Membrane</keyword>
<protein>
    <recommendedName>
        <fullName evidence="3">J domain-containing protein</fullName>
    </recommendedName>
</protein>
<name>A0ABN9RZ57_9DINO</name>
<feature type="non-terminal residue" evidence="4">
    <location>
        <position position="1"/>
    </location>
</feature>
<dbReference type="InterPro" id="IPR036869">
    <property type="entry name" value="J_dom_sf"/>
</dbReference>
<accession>A0ABN9RZ57</accession>
<feature type="transmembrane region" description="Helical" evidence="2">
    <location>
        <begin position="234"/>
        <end position="261"/>
    </location>
</feature>
<evidence type="ECO:0000313" key="5">
    <source>
        <dbReference type="Proteomes" id="UP001189429"/>
    </source>
</evidence>
<dbReference type="Pfam" id="PF00226">
    <property type="entry name" value="DnaJ"/>
    <property type="match status" value="1"/>
</dbReference>
<feature type="compositionally biased region" description="Pro residues" evidence="1">
    <location>
        <begin position="471"/>
        <end position="481"/>
    </location>
</feature>
<keyword evidence="5" id="KW-1185">Reference proteome</keyword>
<feature type="region of interest" description="Disordered" evidence="1">
    <location>
        <begin position="423"/>
        <end position="491"/>
    </location>
</feature>
<feature type="compositionally biased region" description="Basic residues" evidence="1">
    <location>
        <begin position="1042"/>
        <end position="1056"/>
    </location>
</feature>
<gene>
    <name evidence="4" type="ORF">PCOR1329_LOCUS24414</name>
</gene>
<dbReference type="PANTHER" id="PTHR36851:SF1">
    <property type="entry name" value="GLYCO_TRANS_2-LIKE DOMAIN-CONTAINING PROTEIN"/>
    <property type="match status" value="1"/>
</dbReference>
<feature type="compositionally biased region" description="Low complexity" evidence="1">
    <location>
        <begin position="574"/>
        <end position="590"/>
    </location>
</feature>
<evidence type="ECO:0000259" key="3">
    <source>
        <dbReference type="PROSITE" id="PS50076"/>
    </source>
</evidence>